<sequence length="288" mass="32890">MRENGKKRHVRYLRYDLLVVSLLSSVDCEAVGSGFLWVVLVFVGGFWGWMALQRGWRKMVRIWKDGLDWDKREEFLMAPVSPWKITGIQLSETQKDLMVPNSINSGFWSESRLCWFLRLPSVALCKDSFEVGMNSEKQNFLFAAGNERPAVGKILLVEDIEINRVLLRKLFRDMNLLHEEAENGQVAVDYFKQGKNYDLVLMDKEMPVMDGHEATRQLRSLGVKTPIVALTGNSLQSDKDMFFQAGADEFQTKPLTRDDLGRLLARYGLDNTAPCRESCSEDPSPQNG</sequence>
<proteinExistence type="predicted"/>
<keyword evidence="2" id="KW-1185">Reference proteome</keyword>
<dbReference type="Proteomes" id="UP001234297">
    <property type="component" value="Chromosome 12"/>
</dbReference>
<evidence type="ECO:0000313" key="2">
    <source>
        <dbReference type="Proteomes" id="UP001234297"/>
    </source>
</evidence>
<name>A0ACC2K408_PERAE</name>
<protein>
    <submittedName>
        <fullName evidence="1">Uncharacterized protein</fullName>
    </submittedName>
</protein>
<accession>A0ACC2K408</accession>
<dbReference type="EMBL" id="CM056820">
    <property type="protein sequence ID" value="KAJ8615841.1"/>
    <property type="molecule type" value="Genomic_DNA"/>
</dbReference>
<organism evidence="1 2">
    <name type="scientific">Persea americana</name>
    <name type="common">Avocado</name>
    <dbReference type="NCBI Taxonomy" id="3435"/>
    <lineage>
        <taxon>Eukaryota</taxon>
        <taxon>Viridiplantae</taxon>
        <taxon>Streptophyta</taxon>
        <taxon>Embryophyta</taxon>
        <taxon>Tracheophyta</taxon>
        <taxon>Spermatophyta</taxon>
        <taxon>Magnoliopsida</taxon>
        <taxon>Magnoliidae</taxon>
        <taxon>Laurales</taxon>
        <taxon>Lauraceae</taxon>
        <taxon>Persea</taxon>
    </lineage>
</organism>
<evidence type="ECO:0000313" key="1">
    <source>
        <dbReference type="EMBL" id="KAJ8615841.1"/>
    </source>
</evidence>
<comment type="caution">
    <text evidence="1">The sequence shown here is derived from an EMBL/GenBank/DDBJ whole genome shotgun (WGS) entry which is preliminary data.</text>
</comment>
<reference evidence="1 2" key="1">
    <citation type="journal article" date="2022" name="Hortic Res">
        <title>A haplotype resolved chromosomal level avocado genome allows analysis of novel avocado genes.</title>
        <authorList>
            <person name="Nath O."/>
            <person name="Fletcher S.J."/>
            <person name="Hayward A."/>
            <person name="Shaw L.M."/>
            <person name="Masouleh A.K."/>
            <person name="Furtado A."/>
            <person name="Henry R.J."/>
            <person name="Mitter N."/>
        </authorList>
    </citation>
    <scope>NUCLEOTIDE SEQUENCE [LARGE SCALE GENOMIC DNA]</scope>
    <source>
        <strain evidence="2">cv. Hass</strain>
    </source>
</reference>
<gene>
    <name evidence="1" type="ORF">MRB53_035213</name>
</gene>